<evidence type="ECO:0000256" key="4">
    <source>
        <dbReference type="ARBA" id="ARBA00058490"/>
    </source>
</evidence>
<feature type="repeat" description="Pumilio" evidence="5">
    <location>
        <begin position="587"/>
        <end position="626"/>
    </location>
</feature>
<dbReference type="PANTHER" id="PTHR12537">
    <property type="entry name" value="RNA BINDING PROTEIN PUMILIO-RELATED"/>
    <property type="match status" value="1"/>
</dbReference>
<keyword evidence="6" id="KW-0472">Membrane</keyword>
<dbReference type="PANTHER" id="PTHR12537:SF13">
    <property type="entry name" value="PUMILIO HOMOLOGY DOMAIN FAMILY MEMBER 4"/>
    <property type="match status" value="1"/>
</dbReference>
<evidence type="ECO:0000256" key="3">
    <source>
        <dbReference type="ARBA" id="ARBA00022884"/>
    </source>
</evidence>
<feature type="repeat" description="Pumilio" evidence="5">
    <location>
        <begin position="735"/>
        <end position="770"/>
    </location>
</feature>
<dbReference type="EMBL" id="CM017322">
    <property type="protein sequence ID" value="KAE8009154.1"/>
    <property type="molecule type" value="Genomic_DNA"/>
</dbReference>
<feature type="domain" description="PUM-HD" evidence="7">
    <location>
        <begin position="487"/>
        <end position="834"/>
    </location>
</feature>
<keyword evidence="1" id="KW-0677">Repeat</keyword>
<dbReference type="AlphaFoldDB" id="A0A5N6QQ42"/>
<gene>
    <name evidence="8" type="ORF">FH972_005606</name>
</gene>
<evidence type="ECO:0000256" key="6">
    <source>
        <dbReference type="SAM" id="Phobius"/>
    </source>
</evidence>
<reference evidence="8 9" key="1">
    <citation type="submission" date="2019-06" db="EMBL/GenBank/DDBJ databases">
        <title>A chromosomal-level reference genome of Carpinus fangiana (Coryloideae, Betulaceae).</title>
        <authorList>
            <person name="Yang X."/>
            <person name="Wang Z."/>
            <person name="Zhang L."/>
            <person name="Hao G."/>
            <person name="Liu J."/>
            <person name="Yang Y."/>
        </authorList>
    </citation>
    <scope>NUCLEOTIDE SEQUENCE [LARGE SCALE GENOMIC DNA]</scope>
    <source>
        <strain evidence="8">Cfa_2016G</strain>
        <tissue evidence="8">Leaf</tissue>
    </source>
</reference>
<comment type="function">
    <text evidence="4">Sequence-specific RNA-binding protein that regulates translation and mRNA stability by binding the 3'-UTR of target mRNAs.</text>
</comment>
<dbReference type="PROSITE" id="PS50303">
    <property type="entry name" value="PUM_HD"/>
    <property type="match status" value="1"/>
</dbReference>
<keyword evidence="2" id="KW-0810">Translation regulation</keyword>
<organism evidence="8 9">
    <name type="scientific">Carpinus fangiana</name>
    <dbReference type="NCBI Taxonomy" id="176857"/>
    <lineage>
        <taxon>Eukaryota</taxon>
        <taxon>Viridiplantae</taxon>
        <taxon>Streptophyta</taxon>
        <taxon>Embryophyta</taxon>
        <taxon>Tracheophyta</taxon>
        <taxon>Spermatophyta</taxon>
        <taxon>Magnoliopsida</taxon>
        <taxon>eudicotyledons</taxon>
        <taxon>Gunneridae</taxon>
        <taxon>Pentapetalae</taxon>
        <taxon>rosids</taxon>
        <taxon>fabids</taxon>
        <taxon>Fagales</taxon>
        <taxon>Betulaceae</taxon>
        <taxon>Carpinus</taxon>
    </lineage>
</organism>
<feature type="transmembrane region" description="Helical" evidence="6">
    <location>
        <begin position="36"/>
        <end position="63"/>
    </location>
</feature>
<feature type="repeat" description="Pumilio" evidence="5">
    <location>
        <begin position="551"/>
        <end position="586"/>
    </location>
</feature>
<dbReference type="InterPro" id="IPR033712">
    <property type="entry name" value="Pumilio_RNA-bd"/>
</dbReference>
<dbReference type="InterPro" id="IPR033133">
    <property type="entry name" value="PUM-HD"/>
</dbReference>
<dbReference type="Proteomes" id="UP000327013">
    <property type="component" value="Chromosome 2"/>
</dbReference>
<dbReference type="OrthoDB" id="668540at2759"/>
<dbReference type="FunFam" id="1.25.10.10:FF:000237">
    <property type="entry name" value="Pumilio homolog 9"/>
    <property type="match status" value="1"/>
</dbReference>
<evidence type="ECO:0000256" key="1">
    <source>
        <dbReference type="ARBA" id="ARBA00022737"/>
    </source>
</evidence>
<dbReference type="SUPFAM" id="SSF48371">
    <property type="entry name" value="ARM repeat"/>
    <property type="match status" value="1"/>
</dbReference>
<keyword evidence="6" id="KW-1133">Transmembrane helix</keyword>
<dbReference type="Pfam" id="PF22493">
    <property type="entry name" value="PUF_NOP9"/>
    <property type="match status" value="1"/>
</dbReference>
<evidence type="ECO:0000256" key="5">
    <source>
        <dbReference type="PROSITE-ProRule" id="PRU00317"/>
    </source>
</evidence>
<dbReference type="SMART" id="SM00025">
    <property type="entry name" value="Pumilio"/>
    <property type="match status" value="8"/>
</dbReference>
<evidence type="ECO:0000313" key="9">
    <source>
        <dbReference type="Proteomes" id="UP000327013"/>
    </source>
</evidence>
<dbReference type="CDD" id="cd07920">
    <property type="entry name" value="Pumilio"/>
    <property type="match status" value="1"/>
</dbReference>
<feature type="repeat" description="Pumilio" evidence="5">
    <location>
        <begin position="515"/>
        <end position="550"/>
    </location>
</feature>
<keyword evidence="3" id="KW-0694">RNA-binding</keyword>
<dbReference type="InterPro" id="IPR016024">
    <property type="entry name" value="ARM-type_fold"/>
</dbReference>
<dbReference type="GO" id="GO:0003729">
    <property type="term" value="F:mRNA binding"/>
    <property type="evidence" value="ECO:0007669"/>
    <property type="project" value="TreeGrafter"/>
</dbReference>
<name>A0A5N6QQ42_9ROSI</name>
<evidence type="ECO:0000256" key="2">
    <source>
        <dbReference type="ARBA" id="ARBA00022845"/>
    </source>
</evidence>
<feature type="repeat" description="Pumilio" evidence="5">
    <location>
        <begin position="699"/>
        <end position="734"/>
    </location>
</feature>
<feature type="repeat" description="Pumilio" evidence="5">
    <location>
        <begin position="771"/>
        <end position="808"/>
    </location>
</feature>
<dbReference type="InterPro" id="IPR001313">
    <property type="entry name" value="Pumilio_RNA-bd_rpt"/>
</dbReference>
<keyword evidence="9" id="KW-1185">Reference proteome</keyword>
<sequence>MIKVVISSGYLLFSRYESISDVGFLILGIEGFDRCVVSFCVACAFVVLVLCCSCCFSFVCLVFERVEIGENMKNDEELEMLLDEIPHATSHNIHHHHHHHLHQQHNSAHNHVGHGNGSCITQTIHNMYGMYDDDPSCHCKYAYASSPVSGLSLHSDGSSSTLCSGGNTFSDNGSPTPPPLEGLKPYMPCGNFHYPDVLWLDSKIPDSSVRKKTNESLIDELSLCRNLSKVHIGNGQEDFSNLRGLSGDQDRLLYRNCSFSGSNQINVDKHGDYNSDYVGFQSPVPLNAMSFDGQMSSALSGWQQEYKLGNSLGPRLLPRQPDNFFPQFNYCNSSMNSLGQKTKEQIGRYHLRGSPVSSVTSLNGNPMTESLFYAKQDGMNLGVERGLPNLLSSPRLTNPRPHLSVESILPFGLPTSNGSTRAASNLRIPQAGLESLTSEESFIIPGEALNHAVSWGYDHTRDQSKGGLHEIGMSKHLERSQPDSRRQSAGICQNFRSARVHCPSSLPPNFNSLAEAQGYIYLLARDQHGCRFLQRIFDEGSPKDVQLVFNEIIGHVVELMANPFGNYLMQKLLDVCNEEQRKQILLMVTEEPGQLVRISLNTHGTRVVQKLIETLKTRHEISMVITALEPGFLSLIKDLNGNHVVQRCLQCLGIEDNKFIFVAAAKYCVDIATHRHGCCVLQRCISHSIGEHQENLIAEISANGLLLAQDAYGNYVVQFILELRIPSATSTLTSQFEGNYVHLSTQKFSSHVVEKCLDVLNYESRSRIIQELLSVSHFEQLLQDPHANYVVQTALRISEGPIHNLLVEAIESHKAISSNSPYSKRICSQKFLKK</sequence>
<feature type="repeat" description="Pumilio" evidence="5">
    <location>
        <begin position="627"/>
        <end position="662"/>
    </location>
</feature>
<keyword evidence="6" id="KW-0812">Transmembrane</keyword>
<dbReference type="GO" id="GO:0006417">
    <property type="term" value="P:regulation of translation"/>
    <property type="evidence" value="ECO:0007669"/>
    <property type="project" value="UniProtKB-KW"/>
</dbReference>
<proteinExistence type="predicted"/>
<feature type="repeat" description="Pumilio" evidence="5">
    <location>
        <begin position="663"/>
        <end position="698"/>
    </location>
</feature>
<evidence type="ECO:0000313" key="8">
    <source>
        <dbReference type="EMBL" id="KAE8009154.1"/>
    </source>
</evidence>
<dbReference type="PROSITE" id="PS50302">
    <property type="entry name" value="PUM"/>
    <property type="match status" value="8"/>
</dbReference>
<accession>A0A5N6QQ42</accession>
<dbReference type="GO" id="GO:0005737">
    <property type="term" value="C:cytoplasm"/>
    <property type="evidence" value="ECO:0007669"/>
    <property type="project" value="TreeGrafter"/>
</dbReference>
<dbReference type="Pfam" id="PF00806">
    <property type="entry name" value="PUF"/>
    <property type="match status" value="1"/>
</dbReference>
<dbReference type="InterPro" id="IPR011989">
    <property type="entry name" value="ARM-like"/>
</dbReference>
<evidence type="ECO:0000259" key="7">
    <source>
        <dbReference type="PROSITE" id="PS50303"/>
    </source>
</evidence>
<protein>
    <recommendedName>
        <fullName evidence="7">PUM-HD domain-containing protein</fullName>
    </recommendedName>
</protein>
<dbReference type="Gene3D" id="1.25.10.10">
    <property type="entry name" value="Leucine-rich Repeat Variant"/>
    <property type="match status" value="1"/>
</dbReference>